<keyword evidence="1" id="KW-0732">Signal</keyword>
<dbReference type="InterPro" id="IPR036179">
    <property type="entry name" value="Ig-like_dom_sf"/>
</dbReference>
<dbReference type="InterPro" id="IPR050413">
    <property type="entry name" value="TCR_beta_variable"/>
</dbReference>
<dbReference type="InterPro" id="IPR013106">
    <property type="entry name" value="Ig_V-set"/>
</dbReference>
<evidence type="ECO:0000256" key="2">
    <source>
        <dbReference type="ARBA" id="ARBA00022859"/>
    </source>
</evidence>
<evidence type="ECO:0000259" key="3">
    <source>
        <dbReference type="PROSITE" id="PS50835"/>
    </source>
</evidence>
<accession>A0A401STI5</accession>
<dbReference type="InterPro" id="IPR013783">
    <property type="entry name" value="Ig-like_fold"/>
</dbReference>
<dbReference type="Pfam" id="PF07686">
    <property type="entry name" value="V-set"/>
    <property type="match status" value="1"/>
</dbReference>
<keyword evidence="2" id="KW-0391">Immunity</keyword>
<dbReference type="PROSITE" id="PS50835">
    <property type="entry name" value="IG_LIKE"/>
    <property type="match status" value="1"/>
</dbReference>
<evidence type="ECO:0000313" key="4">
    <source>
        <dbReference type="EMBL" id="GCC33701.1"/>
    </source>
</evidence>
<dbReference type="InterPro" id="IPR007110">
    <property type="entry name" value="Ig-like_dom"/>
</dbReference>
<evidence type="ECO:0000256" key="1">
    <source>
        <dbReference type="ARBA" id="ARBA00022729"/>
    </source>
</evidence>
<protein>
    <recommendedName>
        <fullName evidence="3">Ig-like domain-containing protein</fullName>
    </recommendedName>
</protein>
<sequence>MYHSTAWKERVGSPADAKLLCPHLLSQTRNFKRMMIRILGLMTLFHFVDSQTIQQIPAAVSKIPGENVTLKCTVQGISNTWMYWYRLSPGKEPQYMFHSAGRSIVTPGEPVDGFKADRPSNTEFNLKSPTLLVNHSAVYFCAWSLHSESERGCSSTKTPNSSWKQRCFLSPQTFDIKRSVPMKVDNAIE</sequence>
<dbReference type="Gene3D" id="2.60.40.10">
    <property type="entry name" value="Immunoglobulins"/>
    <property type="match status" value="1"/>
</dbReference>
<name>A0A401STI5_CHIPU</name>
<dbReference type="PANTHER" id="PTHR23268">
    <property type="entry name" value="T-CELL RECEPTOR BETA CHAIN"/>
    <property type="match status" value="1"/>
</dbReference>
<feature type="domain" description="Ig-like" evidence="3">
    <location>
        <begin position="51"/>
        <end position="141"/>
    </location>
</feature>
<keyword evidence="5" id="KW-1185">Reference proteome</keyword>
<gene>
    <name evidence="4" type="ORF">chiPu_0012171</name>
</gene>
<comment type="caution">
    <text evidence="4">The sequence shown here is derived from an EMBL/GenBank/DDBJ whole genome shotgun (WGS) entry which is preliminary data.</text>
</comment>
<dbReference type="STRING" id="137246.A0A401STI5"/>
<dbReference type="GO" id="GO:0007166">
    <property type="term" value="P:cell surface receptor signaling pathway"/>
    <property type="evidence" value="ECO:0007669"/>
    <property type="project" value="TreeGrafter"/>
</dbReference>
<dbReference type="PANTHER" id="PTHR23268:SF31">
    <property type="entry name" value="T CELL RECEPTOR BETA VARIABLE 30"/>
    <property type="match status" value="1"/>
</dbReference>
<dbReference type="GO" id="GO:0005886">
    <property type="term" value="C:plasma membrane"/>
    <property type="evidence" value="ECO:0007669"/>
    <property type="project" value="TreeGrafter"/>
</dbReference>
<dbReference type="OrthoDB" id="8727698at2759"/>
<dbReference type="AlphaFoldDB" id="A0A401STI5"/>
<reference evidence="4 5" key="1">
    <citation type="journal article" date="2018" name="Nat. Ecol. Evol.">
        <title>Shark genomes provide insights into elasmobranch evolution and the origin of vertebrates.</title>
        <authorList>
            <person name="Hara Y"/>
            <person name="Yamaguchi K"/>
            <person name="Onimaru K"/>
            <person name="Kadota M"/>
            <person name="Koyanagi M"/>
            <person name="Keeley SD"/>
            <person name="Tatsumi K"/>
            <person name="Tanaka K"/>
            <person name="Motone F"/>
            <person name="Kageyama Y"/>
            <person name="Nozu R"/>
            <person name="Adachi N"/>
            <person name="Nishimura O"/>
            <person name="Nakagawa R"/>
            <person name="Tanegashima C"/>
            <person name="Kiyatake I"/>
            <person name="Matsumoto R"/>
            <person name="Murakumo K"/>
            <person name="Nishida K"/>
            <person name="Terakita A"/>
            <person name="Kuratani S"/>
            <person name="Sato K"/>
            <person name="Hyodo S Kuraku.S."/>
        </authorList>
    </citation>
    <scope>NUCLEOTIDE SEQUENCE [LARGE SCALE GENOMIC DNA]</scope>
</reference>
<dbReference type="SUPFAM" id="SSF48726">
    <property type="entry name" value="Immunoglobulin"/>
    <property type="match status" value="1"/>
</dbReference>
<evidence type="ECO:0000313" key="5">
    <source>
        <dbReference type="Proteomes" id="UP000287033"/>
    </source>
</evidence>
<dbReference type="GO" id="GO:0002376">
    <property type="term" value="P:immune system process"/>
    <property type="evidence" value="ECO:0007669"/>
    <property type="project" value="UniProtKB-KW"/>
</dbReference>
<dbReference type="EMBL" id="BEZZ01000538">
    <property type="protein sequence ID" value="GCC33701.1"/>
    <property type="molecule type" value="Genomic_DNA"/>
</dbReference>
<dbReference type="Proteomes" id="UP000287033">
    <property type="component" value="Unassembled WGS sequence"/>
</dbReference>
<organism evidence="4 5">
    <name type="scientific">Chiloscyllium punctatum</name>
    <name type="common">Brownbanded bambooshark</name>
    <name type="synonym">Hemiscyllium punctatum</name>
    <dbReference type="NCBI Taxonomy" id="137246"/>
    <lineage>
        <taxon>Eukaryota</taxon>
        <taxon>Metazoa</taxon>
        <taxon>Chordata</taxon>
        <taxon>Craniata</taxon>
        <taxon>Vertebrata</taxon>
        <taxon>Chondrichthyes</taxon>
        <taxon>Elasmobranchii</taxon>
        <taxon>Galeomorphii</taxon>
        <taxon>Galeoidea</taxon>
        <taxon>Orectolobiformes</taxon>
        <taxon>Hemiscylliidae</taxon>
        <taxon>Chiloscyllium</taxon>
    </lineage>
</organism>
<proteinExistence type="predicted"/>